<dbReference type="GO" id="GO:0031419">
    <property type="term" value="F:cobalamin binding"/>
    <property type="evidence" value="ECO:0007669"/>
    <property type="project" value="UniProtKB-KW"/>
</dbReference>
<dbReference type="InterPro" id="IPR013509">
    <property type="entry name" value="RNR_lsu_N"/>
</dbReference>
<comment type="catalytic activity">
    <reaction evidence="13">
        <text>a 2'-deoxyribonucleoside 5'-diphosphate + [thioredoxin]-disulfide + H2O = a ribonucleoside 5'-diphosphate + [thioredoxin]-dithiol</text>
        <dbReference type="Rhea" id="RHEA:23252"/>
        <dbReference type="Rhea" id="RHEA-COMP:10698"/>
        <dbReference type="Rhea" id="RHEA-COMP:10700"/>
        <dbReference type="ChEBI" id="CHEBI:15377"/>
        <dbReference type="ChEBI" id="CHEBI:29950"/>
        <dbReference type="ChEBI" id="CHEBI:50058"/>
        <dbReference type="ChEBI" id="CHEBI:57930"/>
        <dbReference type="ChEBI" id="CHEBI:73316"/>
        <dbReference type="EC" id="1.17.4.1"/>
    </reaction>
</comment>
<evidence type="ECO:0000256" key="6">
    <source>
        <dbReference type="ARBA" id="ARBA00022634"/>
    </source>
</evidence>
<evidence type="ECO:0000259" key="14">
    <source>
        <dbReference type="Pfam" id="PF00317"/>
    </source>
</evidence>
<dbReference type="NCBIfam" id="TIGR02504">
    <property type="entry name" value="NrdJ_Z"/>
    <property type="match status" value="1"/>
</dbReference>
<dbReference type="GO" id="GO:0071897">
    <property type="term" value="P:DNA biosynthetic process"/>
    <property type="evidence" value="ECO:0007669"/>
    <property type="project" value="UniProtKB-KW"/>
</dbReference>
<dbReference type="PRINTS" id="PR01183">
    <property type="entry name" value="RIBORDTASEM1"/>
</dbReference>
<dbReference type="Pfam" id="PF12637">
    <property type="entry name" value="TSCPD"/>
    <property type="match status" value="1"/>
</dbReference>
<dbReference type="KEGG" id="vg:19686238"/>
<accession>A0A023NH97</accession>
<keyword evidence="8" id="KW-0560">Oxidoreductase</keyword>
<evidence type="ECO:0000313" key="17">
    <source>
        <dbReference type="EMBL" id="AHX00995.1"/>
    </source>
</evidence>
<proteinExistence type="inferred from homology"/>
<reference evidence="17" key="1">
    <citation type="submission" date="2014-05" db="EMBL/GenBank/DDBJ databases">
        <title>Complete genome sequence of bacteriophage DFL12phi1, which infects Dinoroseobacter shibae.</title>
        <authorList>
            <person name="Ji J."/>
            <person name="Zhang R."/>
            <person name="Jiao N."/>
        </authorList>
    </citation>
    <scope>NUCLEOTIDE SEQUENCE [LARGE SCALE GENOMIC DNA]</scope>
</reference>
<dbReference type="GO" id="GO:0004748">
    <property type="term" value="F:ribonucleoside-diphosphate reductase activity, thioredoxin disulfide as acceptor"/>
    <property type="evidence" value="ECO:0007669"/>
    <property type="project" value="UniProtKB-EC"/>
</dbReference>
<feature type="domain" description="Ribonucleotide reductase large subunit C-terminal" evidence="15">
    <location>
        <begin position="94"/>
        <end position="571"/>
    </location>
</feature>
<keyword evidence="18" id="KW-1185">Reference proteome</keyword>
<dbReference type="InterPro" id="IPR000788">
    <property type="entry name" value="RNR_lg_C"/>
</dbReference>
<gene>
    <name evidence="17" type="ORF">DFL12P1_0034</name>
</gene>
<feature type="domain" description="TSCPD" evidence="16">
    <location>
        <begin position="606"/>
        <end position="713"/>
    </location>
</feature>
<dbReference type="CDD" id="cd02888">
    <property type="entry name" value="RNR_II_dimer"/>
    <property type="match status" value="1"/>
</dbReference>
<dbReference type="PANTHER" id="PTHR43371">
    <property type="entry name" value="VITAMIN B12-DEPENDENT RIBONUCLEOTIDE REDUCTASE"/>
    <property type="match status" value="1"/>
</dbReference>
<evidence type="ECO:0000259" key="15">
    <source>
        <dbReference type="Pfam" id="PF02867"/>
    </source>
</evidence>
<dbReference type="SUPFAM" id="SSF51998">
    <property type="entry name" value="PFL-like glycyl radical enzymes"/>
    <property type="match status" value="1"/>
</dbReference>
<keyword evidence="9" id="KW-1015">Disulfide bond</keyword>
<evidence type="ECO:0000256" key="11">
    <source>
        <dbReference type="ARBA" id="ARBA00025437"/>
    </source>
</evidence>
<dbReference type="InterPro" id="IPR024434">
    <property type="entry name" value="TSCPD_dom"/>
</dbReference>
<evidence type="ECO:0000256" key="7">
    <source>
        <dbReference type="ARBA" id="ARBA00022741"/>
    </source>
</evidence>
<evidence type="ECO:0000256" key="2">
    <source>
        <dbReference type="ARBA" id="ARBA00007405"/>
    </source>
</evidence>
<dbReference type="EC" id="1.17.4.1" evidence="3"/>
<evidence type="ECO:0000256" key="1">
    <source>
        <dbReference type="ARBA" id="ARBA00001922"/>
    </source>
</evidence>
<dbReference type="InterPro" id="IPR050862">
    <property type="entry name" value="RdRp_reductase_class-2"/>
</dbReference>
<name>A0A023NH97_9CAUD</name>
<dbReference type="GeneID" id="19686238"/>
<keyword evidence="6" id="KW-0237">DNA synthesis</keyword>
<comment type="cofactor">
    <cofactor evidence="1">
        <name>adenosylcob(III)alamin</name>
        <dbReference type="ChEBI" id="CHEBI:18408"/>
    </cofactor>
</comment>
<dbReference type="OrthoDB" id="2980at10239"/>
<evidence type="ECO:0000256" key="12">
    <source>
        <dbReference type="ARBA" id="ARBA00033050"/>
    </source>
</evidence>
<evidence type="ECO:0000256" key="3">
    <source>
        <dbReference type="ARBA" id="ARBA00012274"/>
    </source>
</evidence>
<evidence type="ECO:0000313" key="18">
    <source>
        <dbReference type="Proteomes" id="UP000024335"/>
    </source>
</evidence>
<feature type="domain" description="Ribonucleotide reductase large subunit N-terminal" evidence="14">
    <location>
        <begin position="6"/>
        <end position="88"/>
    </location>
</feature>
<dbReference type="Proteomes" id="UP000024335">
    <property type="component" value="Segment"/>
</dbReference>
<dbReference type="Pfam" id="PF02867">
    <property type="entry name" value="Ribonuc_red_lgC"/>
    <property type="match status" value="1"/>
</dbReference>
<evidence type="ECO:0000256" key="10">
    <source>
        <dbReference type="ARBA" id="ARBA00023285"/>
    </source>
</evidence>
<dbReference type="PANTHER" id="PTHR43371:SF1">
    <property type="entry name" value="RIBONUCLEOSIDE-DIPHOSPHATE REDUCTASE"/>
    <property type="match status" value="1"/>
</dbReference>
<dbReference type="InterPro" id="IPR013344">
    <property type="entry name" value="RNR_NrdJ/NrdZ"/>
</dbReference>
<dbReference type="GO" id="GO:0005524">
    <property type="term" value="F:ATP binding"/>
    <property type="evidence" value="ECO:0007669"/>
    <property type="project" value="InterPro"/>
</dbReference>
<evidence type="ECO:0000256" key="9">
    <source>
        <dbReference type="ARBA" id="ARBA00023157"/>
    </source>
</evidence>
<evidence type="ECO:0000256" key="4">
    <source>
        <dbReference type="ARBA" id="ARBA00014409"/>
    </source>
</evidence>
<dbReference type="Gene3D" id="3.20.70.20">
    <property type="match status" value="1"/>
</dbReference>
<evidence type="ECO:0000256" key="5">
    <source>
        <dbReference type="ARBA" id="ARBA00022628"/>
    </source>
</evidence>
<comment type="function">
    <text evidence="11">Catalyzes the reduction of ribonucleotides to deoxyribonucleotides. May function to provide a pool of deoxyribonucleotide precursors for DNA repair during oxygen limitation and/or for immediate growth after restoration of oxygen.</text>
</comment>
<keyword evidence="10" id="KW-0170">Cobalt</keyword>
<protein>
    <recommendedName>
        <fullName evidence="4">Vitamin B12-dependent ribonucleotide reductase</fullName>
        <ecNumber evidence="3">1.17.4.1</ecNumber>
    </recommendedName>
    <alternativeName>
        <fullName evidence="12">Ribonucleoside-diphosphate reductase NrdJ</fullName>
    </alternativeName>
</protein>
<keyword evidence="5" id="KW-0846">Cobalamin</keyword>
<evidence type="ECO:0000256" key="13">
    <source>
        <dbReference type="ARBA" id="ARBA00047754"/>
    </source>
</evidence>
<dbReference type="Pfam" id="PF00317">
    <property type="entry name" value="Ribonuc_red_lgN"/>
    <property type="match status" value="1"/>
</dbReference>
<dbReference type="RefSeq" id="YP_009043714.1">
    <property type="nucleotide sequence ID" value="NC_024367.1"/>
</dbReference>
<comment type="similarity">
    <text evidence="2">Belongs to the ribonucleoside diphosphate reductase class-2 family.</text>
</comment>
<dbReference type="GO" id="GO:0009263">
    <property type="term" value="P:deoxyribonucleotide biosynthetic process"/>
    <property type="evidence" value="ECO:0007669"/>
    <property type="project" value="InterPro"/>
</dbReference>
<dbReference type="EMBL" id="KJ621082">
    <property type="protein sequence ID" value="AHX00995.1"/>
    <property type="molecule type" value="Genomic_DNA"/>
</dbReference>
<evidence type="ECO:0000256" key="8">
    <source>
        <dbReference type="ARBA" id="ARBA00023002"/>
    </source>
</evidence>
<organism evidence="17 18">
    <name type="scientific">Dinoroseobacter phage DFL12phi1</name>
    <dbReference type="NCBI Taxonomy" id="1477404"/>
    <lineage>
        <taxon>Viruses</taxon>
        <taxon>Duplodnaviria</taxon>
        <taxon>Heunggongvirae</taxon>
        <taxon>Uroviricota</taxon>
        <taxon>Caudoviricetes</taxon>
        <taxon>Schitoviridae</taxon>
        <taxon>Rhodovirinae</taxon>
        <taxon>Baltimorevirus</taxon>
        <taxon>Baltimorevirus DFL12</taxon>
    </lineage>
</organism>
<sequence>MSEAHFPQPISEQIWNQKYRFKTDREGFDSDQDVVDTWSRIASACADLPYLHNNHAEREALEQRFFKALYDFKFLPAGRINSGAGTGRNVTLFNCYVMGTIPDSLDGIFDMLKEAALTMQQGGGIGYDFSTLRPKGAPVKGVESFSSGPLTFMDVWDSMCKTIMSAGSRRGAMMATMRCDHPDIMEFVQAKQDPLRLRNFNVSVLCTDEFMEAVAHDSDWDLMFDGKVYDTIKAKDLWEAILWNTYNYAEPGVIFIDRINKENNLWFLETIAATNPCGEQPLPPYGACLLGSVNLAKHVVFPFVKGQAEMNMNALEESVRTGVRILDSVVETSLFPLEAQRDEARFKRRQGLGVTGLADALFMCGQKYGSEEAVDFTETIMRNIAIWAYEESIQMAKEMGPAPALQSLEAREKFIQSGFMQRMPEYIKDDILEWGIRNSHLLSVAPTGTISMYAGNVSSGGEPIFAPSYQRKVTNDDGTKREETVYDYAVLKFEETFPEMGDHAIWWWENYMATAQDLTPRDHIVMQAVLQKWVDSSISKTVNLPEDISFEDFKAVYDHAFETGCKGCTTYRPNDVTGSVLSVETKEPEPEIVDKEYDGDMRVMARPAVTDGSTYKCRWGKDSYYVTFNNVVDPEHDWFMPFEIFINSKNVEHHQWTMALTRMVSAVFQRGGDVRFVAEELKQIHDPKGGQWVDSRYCPSLVALIGQKLSEHLDLIGYQSTPESLPFPVTTSLIEEEEDAKQSPDTGHVPDQCPSCKGYSMVDTSGCPTCQDCGYSKCG</sequence>
<keyword evidence="7" id="KW-0547">Nucleotide-binding</keyword>
<evidence type="ECO:0000259" key="16">
    <source>
        <dbReference type="Pfam" id="PF12637"/>
    </source>
</evidence>